<evidence type="ECO:0000313" key="2">
    <source>
        <dbReference type="Proteomes" id="UP000054560"/>
    </source>
</evidence>
<keyword evidence="2" id="KW-1185">Reference proteome</keyword>
<dbReference type="EMBL" id="KQ242941">
    <property type="protein sequence ID" value="KNC76849.1"/>
    <property type="molecule type" value="Genomic_DNA"/>
</dbReference>
<organism evidence="1 2">
    <name type="scientific">Sphaeroforma arctica JP610</name>
    <dbReference type="NCBI Taxonomy" id="667725"/>
    <lineage>
        <taxon>Eukaryota</taxon>
        <taxon>Ichthyosporea</taxon>
        <taxon>Ichthyophonida</taxon>
        <taxon>Sphaeroforma</taxon>
    </lineage>
</organism>
<dbReference type="AlphaFoldDB" id="A0A0L0FJ84"/>
<dbReference type="Proteomes" id="UP000054560">
    <property type="component" value="Unassembled WGS sequence"/>
</dbReference>
<proteinExistence type="predicted"/>
<name>A0A0L0FJ84_9EUKA</name>
<protein>
    <submittedName>
        <fullName evidence="1">Uncharacterized protein</fullName>
    </submittedName>
</protein>
<accession>A0A0L0FJ84</accession>
<evidence type="ECO:0000313" key="1">
    <source>
        <dbReference type="EMBL" id="KNC76849.1"/>
    </source>
</evidence>
<dbReference type="RefSeq" id="XP_014150751.1">
    <property type="nucleotide sequence ID" value="XM_014295276.1"/>
</dbReference>
<dbReference type="GeneID" id="25911178"/>
<reference evidence="1 2" key="1">
    <citation type="submission" date="2011-02" db="EMBL/GenBank/DDBJ databases">
        <title>The Genome Sequence of Sphaeroforma arctica JP610.</title>
        <authorList>
            <consortium name="The Broad Institute Genome Sequencing Platform"/>
            <person name="Russ C."/>
            <person name="Cuomo C."/>
            <person name="Young S.K."/>
            <person name="Zeng Q."/>
            <person name="Gargeya S."/>
            <person name="Alvarado L."/>
            <person name="Berlin A."/>
            <person name="Chapman S.B."/>
            <person name="Chen Z."/>
            <person name="Freedman E."/>
            <person name="Gellesch M."/>
            <person name="Goldberg J."/>
            <person name="Griggs A."/>
            <person name="Gujja S."/>
            <person name="Heilman E."/>
            <person name="Heiman D."/>
            <person name="Howarth C."/>
            <person name="Mehta T."/>
            <person name="Neiman D."/>
            <person name="Pearson M."/>
            <person name="Roberts A."/>
            <person name="Saif S."/>
            <person name="Shea T."/>
            <person name="Shenoy N."/>
            <person name="Sisk P."/>
            <person name="Stolte C."/>
            <person name="Sykes S."/>
            <person name="White J."/>
            <person name="Yandava C."/>
            <person name="Burger G."/>
            <person name="Gray M.W."/>
            <person name="Holland P.W.H."/>
            <person name="King N."/>
            <person name="Lang F.B.F."/>
            <person name="Roger A.J."/>
            <person name="Ruiz-Trillo I."/>
            <person name="Haas B."/>
            <person name="Nusbaum C."/>
            <person name="Birren B."/>
        </authorList>
    </citation>
    <scope>NUCLEOTIDE SEQUENCE [LARGE SCALE GENOMIC DNA]</scope>
    <source>
        <strain evidence="1 2">JP610</strain>
    </source>
</reference>
<sequence>MMQLAQERAVNKLREDMPMSNIDQVVMFRPTKTPYKPHVDCMGPTDVVVLYPPVYHVVRMRVNVKSYRGHISDMRAYRIPIGVPERGKAQHCLAGTMCTDWLL</sequence>
<gene>
    <name evidence="1" type="ORF">SARC_10674</name>
</gene>